<evidence type="ECO:0000256" key="1">
    <source>
        <dbReference type="SAM" id="Coils"/>
    </source>
</evidence>
<evidence type="ECO:0000313" key="3">
    <source>
        <dbReference type="EMBL" id="KPI84008.1"/>
    </source>
</evidence>
<feature type="region of interest" description="Disordered" evidence="2">
    <location>
        <begin position="9"/>
        <end position="29"/>
    </location>
</feature>
<feature type="region of interest" description="Disordered" evidence="2">
    <location>
        <begin position="203"/>
        <end position="242"/>
    </location>
</feature>
<organism evidence="3 4">
    <name type="scientific">Leptomonas seymouri</name>
    <dbReference type="NCBI Taxonomy" id="5684"/>
    <lineage>
        <taxon>Eukaryota</taxon>
        <taxon>Discoba</taxon>
        <taxon>Euglenozoa</taxon>
        <taxon>Kinetoplastea</taxon>
        <taxon>Metakinetoplastina</taxon>
        <taxon>Trypanosomatida</taxon>
        <taxon>Trypanosomatidae</taxon>
        <taxon>Leishmaniinae</taxon>
        <taxon>Leptomonas</taxon>
    </lineage>
</organism>
<proteinExistence type="predicted"/>
<evidence type="ECO:0000313" key="4">
    <source>
        <dbReference type="Proteomes" id="UP000038009"/>
    </source>
</evidence>
<protein>
    <submittedName>
        <fullName evidence="3">Uncharacterized protein</fullName>
    </submittedName>
</protein>
<dbReference type="OMA" id="RCCEADD"/>
<reference evidence="3 4" key="1">
    <citation type="journal article" date="2015" name="PLoS Pathog.">
        <title>Leptomonas seymouri: Adaptations to the Dixenous Life Cycle Analyzed by Genome Sequencing, Transcriptome Profiling and Co-infection with Leishmania donovani.</title>
        <authorList>
            <person name="Kraeva N."/>
            <person name="Butenko A."/>
            <person name="Hlavacova J."/>
            <person name="Kostygov A."/>
            <person name="Myskova J."/>
            <person name="Grybchuk D."/>
            <person name="Lestinova T."/>
            <person name="Votypka J."/>
            <person name="Volf P."/>
            <person name="Opperdoes F."/>
            <person name="Flegontov P."/>
            <person name="Lukes J."/>
            <person name="Yurchenko V."/>
        </authorList>
    </citation>
    <scope>NUCLEOTIDE SEQUENCE [LARGE SCALE GENOMIC DNA]</scope>
    <source>
        <strain evidence="3 4">ATCC 30220</strain>
    </source>
</reference>
<dbReference type="VEuPathDB" id="TriTrypDB:Lsey_0300_0070"/>
<comment type="caution">
    <text evidence="3">The sequence shown here is derived from an EMBL/GenBank/DDBJ whole genome shotgun (WGS) entry which is preliminary data.</text>
</comment>
<feature type="compositionally biased region" description="Low complexity" evidence="2">
    <location>
        <begin position="225"/>
        <end position="237"/>
    </location>
</feature>
<dbReference type="Proteomes" id="UP000038009">
    <property type="component" value="Unassembled WGS sequence"/>
</dbReference>
<evidence type="ECO:0000256" key="2">
    <source>
        <dbReference type="SAM" id="MobiDB-lite"/>
    </source>
</evidence>
<keyword evidence="1" id="KW-0175">Coiled coil</keyword>
<accession>A0A0N1PA28</accession>
<gene>
    <name evidence="3" type="ORF">ABL78_6949</name>
</gene>
<sequence>MDPIQELIENVEEAQVDGSARATPAVSSSADTRRTKMVFVYSDEDEDGATHGDDAAANGVTEVPCETHAIPLSEEVLAELRADAHAIDTHVNELSEDANRQEDGTGGLSFQEDVWSGLGAAASAPALTSALMSHLNSGSSGRMHVREVDAPALWDGAFSSTTADGNADEAAVKAADEMPALLRRGLPAAAFVMASRRKRFRSAEGDVAHEKEPSSSTPAAVSHVASPAGGSPSAADSAEVDEEEEAIVVEELDVLPVYEEDGKTVRALQTRCGYQLTLDERDLLENAEDEVEEEGDVSDEAAVEAPYEDSDAVVAEGVVNCDGQDESISDVAAEAATEVDGMPEEDWGDLFDGDSDEDEEEEEIDEAIVVAVAEQLVRCCEADDLDPQMRLEATRFIATAKPLLKDLTDEKMTAKDFGQKIDRDLRRFQRIYRSVYRPRDSPIVINGVVMDM</sequence>
<name>A0A0N1PA28_LEPSE</name>
<dbReference type="EMBL" id="LJSK01000300">
    <property type="protein sequence ID" value="KPI84008.1"/>
    <property type="molecule type" value="Genomic_DNA"/>
</dbReference>
<feature type="coiled-coil region" evidence="1">
    <location>
        <begin position="274"/>
        <end position="304"/>
    </location>
</feature>
<dbReference type="AlphaFoldDB" id="A0A0N1PA28"/>
<dbReference type="OrthoDB" id="252656at2759"/>
<keyword evidence="4" id="KW-1185">Reference proteome</keyword>
<feature type="compositionally biased region" description="Basic and acidic residues" evidence="2">
    <location>
        <begin position="203"/>
        <end position="213"/>
    </location>
</feature>